<feature type="domain" description="Expansin-like EG45" evidence="5">
    <location>
        <begin position="39"/>
        <end position="143"/>
    </location>
</feature>
<evidence type="ECO:0000313" key="7">
    <source>
        <dbReference type="EMBL" id="KAK9129302.1"/>
    </source>
</evidence>
<name>A0AAP0JAH3_9MAGN</name>
<dbReference type="Gene3D" id="2.40.40.10">
    <property type="entry name" value="RlpA-like domain"/>
    <property type="match status" value="1"/>
</dbReference>
<feature type="domain" description="Expansin-like CBD" evidence="6">
    <location>
        <begin position="157"/>
        <end position="239"/>
    </location>
</feature>
<dbReference type="InterPro" id="IPR009009">
    <property type="entry name" value="RlpA-like_DPBB"/>
</dbReference>
<evidence type="ECO:0008006" key="9">
    <source>
        <dbReference type="Google" id="ProtNLM"/>
    </source>
</evidence>
<keyword evidence="8" id="KW-1185">Reference proteome</keyword>
<dbReference type="Proteomes" id="UP001417504">
    <property type="component" value="Unassembled WGS sequence"/>
</dbReference>
<keyword evidence="2" id="KW-0964">Secreted</keyword>
<evidence type="ECO:0000259" key="5">
    <source>
        <dbReference type="PROSITE" id="PS50842"/>
    </source>
</evidence>
<comment type="subcellular location">
    <subcellularLocation>
        <location evidence="1">Secreted</location>
    </subcellularLocation>
</comment>
<dbReference type="AlphaFoldDB" id="A0AAP0JAH3"/>
<reference evidence="7 8" key="1">
    <citation type="submission" date="2024-01" db="EMBL/GenBank/DDBJ databases">
        <title>Genome assemblies of Stephania.</title>
        <authorList>
            <person name="Yang L."/>
        </authorList>
    </citation>
    <scope>NUCLEOTIDE SEQUENCE [LARGE SCALE GENOMIC DNA]</scope>
    <source>
        <strain evidence="7">QJT</strain>
        <tissue evidence="7">Leaf</tissue>
    </source>
</reference>
<organism evidence="7 8">
    <name type="scientific">Stephania japonica</name>
    <dbReference type="NCBI Taxonomy" id="461633"/>
    <lineage>
        <taxon>Eukaryota</taxon>
        <taxon>Viridiplantae</taxon>
        <taxon>Streptophyta</taxon>
        <taxon>Embryophyta</taxon>
        <taxon>Tracheophyta</taxon>
        <taxon>Spermatophyta</taxon>
        <taxon>Magnoliopsida</taxon>
        <taxon>Ranunculales</taxon>
        <taxon>Menispermaceae</taxon>
        <taxon>Menispermoideae</taxon>
        <taxon>Cissampelideae</taxon>
        <taxon>Stephania</taxon>
    </lineage>
</organism>
<dbReference type="InterPro" id="IPR036908">
    <property type="entry name" value="RlpA-like_sf"/>
</dbReference>
<dbReference type="PANTHER" id="PTHR31692">
    <property type="entry name" value="EXPANSIN-B3"/>
    <property type="match status" value="1"/>
</dbReference>
<proteinExistence type="inferred from homology"/>
<dbReference type="SUPFAM" id="SSF49590">
    <property type="entry name" value="PHL pollen allergen"/>
    <property type="match status" value="1"/>
</dbReference>
<dbReference type="Pfam" id="PF01357">
    <property type="entry name" value="Expansin_C"/>
    <property type="match status" value="1"/>
</dbReference>
<protein>
    <recommendedName>
        <fullName evidence="9">Expansin-like A2</fullName>
    </recommendedName>
</protein>
<comment type="similarity">
    <text evidence="3">Belongs to the expansin family.</text>
</comment>
<dbReference type="EMBL" id="JBBNAE010000004">
    <property type="protein sequence ID" value="KAK9129302.1"/>
    <property type="molecule type" value="Genomic_DNA"/>
</dbReference>
<evidence type="ECO:0000256" key="1">
    <source>
        <dbReference type="ARBA" id="ARBA00004613"/>
    </source>
</evidence>
<evidence type="ECO:0000256" key="3">
    <source>
        <dbReference type="RuleBase" id="RU003460"/>
    </source>
</evidence>
<dbReference type="Gene3D" id="2.60.40.760">
    <property type="entry name" value="Expansin, cellulose-binding-like domain"/>
    <property type="match status" value="1"/>
</dbReference>
<dbReference type="Pfam" id="PF03330">
    <property type="entry name" value="DPBB_1"/>
    <property type="match status" value="1"/>
</dbReference>
<evidence type="ECO:0000259" key="6">
    <source>
        <dbReference type="PROSITE" id="PS50843"/>
    </source>
</evidence>
<dbReference type="InterPro" id="IPR007118">
    <property type="entry name" value="Expan_Lol_pI"/>
</dbReference>
<dbReference type="InterPro" id="IPR005795">
    <property type="entry name" value="LolPI"/>
</dbReference>
<dbReference type="InterPro" id="IPR007112">
    <property type="entry name" value="Expansin/allergen_DPBB_dom"/>
</dbReference>
<sequence length="262" mass="28302">MGFYSTFFLLFIISSVSACDRCIHPGKAAFFSSSAPLSSGACGYGPLALGFYGGRLGAGASSLYRNGVGCGGCFQIRCKNPSICSKKGTTVVLTDLNKSNETDFVLSDRAFRAMALNGKEQDVMKLGVADVEYKRVMCVYKNQNLSVRVEDSSQKPHYLAVKFLFQGGQTDIVAADVAQVGSSNWNYLSRNYGAVWDTSRVPAGPLMFRLVVTGGYDGKWIWAPKVLPADWKAGAIYDAGVQISDIAKEGCPPETCGDQEWK</sequence>
<accession>A0AAP0JAH3</accession>
<dbReference type="PRINTS" id="PR01225">
    <property type="entry name" value="EXPANSNFAMLY"/>
</dbReference>
<dbReference type="GO" id="GO:0005576">
    <property type="term" value="C:extracellular region"/>
    <property type="evidence" value="ECO:0007669"/>
    <property type="project" value="UniProtKB-SubCell"/>
</dbReference>
<dbReference type="PRINTS" id="PR00829">
    <property type="entry name" value="LOLP1ALLERGN"/>
</dbReference>
<dbReference type="PROSITE" id="PS50842">
    <property type="entry name" value="EXPANSIN_EG45"/>
    <property type="match status" value="1"/>
</dbReference>
<keyword evidence="4" id="KW-0732">Signal</keyword>
<dbReference type="InterPro" id="IPR007117">
    <property type="entry name" value="Expansin_CBD"/>
</dbReference>
<evidence type="ECO:0000256" key="2">
    <source>
        <dbReference type="ARBA" id="ARBA00022525"/>
    </source>
</evidence>
<dbReference type="PANTHER" id="PTHR31692:SF4">
    <property type="entry name" value="EXPANSIN-LIKE A1-RELATED"/>
    <property type="match status" value="1"/>
</dbReference>
<dbReference type="PROSITE" id="PS50843">
    <property type="entry name" value="EXPANSIN_CBD"/>
    <property type="match status" value="1"/>
</dbReference>
<evidence type="ECO:0000313" key="8">
    <source>
        <dbReference type="Proteomes" id="UP001417504"/>
    </source>
</evidence>
<dbReference type="CDD" id="cd22276">
    <property type="entry name" value="DPBB_EXLA_N"/>
    <property type="match status" value="1"/>
</dbReference>
<feature type="chain" id="PRO_5042868043" description="Expansin-like A2" evidence="4">
    <location>
        <begin position="19"/>
        <end position="262"/>
    </location>
</feature>
<feature type="signal peptide" evidence="4">
    <location>
        <begin position="1"/>
        <end position="18"/>
    </location>
</feature>
<dbReference type="InterPro" id="IPR036749">
    <property type="entry name" value="Expansin_CBD_sf"/>
</dbReference>
<gene>
    <name evidence="7" type="ORF">Sjap_009789</name>
</gene>
<comment type="caution">
    <text evidence="7">The sequence shown here is derived from an EMBL/GenBank/DDBJ whole genome shotgun (WGS) entry which is preliminary data.</text>
</comment>
<evidence type="ECO:0000256" key="4">
    <source>
        <dbReference type="SAM" id="SignalP"/>
    </source>
</evidence>
<dbReference type="SUPFAM" id="SSF50685">
    <property type="entry name" value="Barwin-like endoglucanases"/>
    <property type="match status" value="1"/>
</dbReference>